<gene>
    <name evidence="2" type="ORF">METZ01_LOCUS71120</name>
</gene>
<protein>
    <recommendedName>
        <fullName evidence="1">PRISE-like Rossmann-fold domain-containing protein</fullName>
    </recommendedName>
</protein>
<name>A0A381TQB2_9ZZZZ</name>
<dbReference type="CDD" id="cd08948">
    <property type="entry name" value="5beta-POR_like_SDR_a"/>
    <property type="match status" value="1"/>
</dbReference>
<evidence type="ECO:0000313" key="2">
    <source>
        <dbReference type="EMBL" id="SVA18266.1"/>
    </source>
</evidence>
<organism evidence="2">
    <name type="scientific">marine metagenome</name>
    <dbReference type="NCBI Taxonomy" id="408172"/>
    <lineage>
        <taxon>unclassified sequences</taxon>
        <taxon>metagenomes</taxon>
        <taxon>ecological metagenomes</taxon>
    </lineage>
</organism>
<reference evidence="2" key="1">
    <citation type="submission" date="2018-05" db="EMBL/GenBank/DDBJ databases">
        <authorList>
            <person name="Lanie J.A."/>
            <person name="Ng W.-L."/>
            <person name="Kazmierczak K.M."/>
            <person name="Andrzejewski T.M."/>
            <person name="Davidsen T.M."/>
            <person name="Wayne K.J."/>
            <person name="Tettelin H."/>
            <person name="Glass J.I."/>
            <person name="Rusch D."/>
            <person name="Podicherti R."/>
            <person name="Tsui H.-C.T."/>
            <person name="Winkler M.E."/>
        </authorList>
    </citation>
    <scope>NUCLEOTIDE SEQUENCE</scope>
</reference>
<dbReference type="Pfam" id="PF22917">
    <property type="entry name" value="PRISE"/>
    <property type="match status" value="1"/>
</dbReference>
<evidence type="ECO:0000259" key="1">
    <source>
        <dbReference type="Pfam" id="PF22917"/>
    </source>
</evidence>
<dbReference type="SUPFAM" id="SSF51735">
    <property type="entry name" value="NAD(P)-binding Rossmann-fold domains"/>
    <property type="match status" value="1"/>
</dbReference>
<dbReference type="Gene3D" id="3.40.50.720">
    <property type="entry name" value="NAD(P)-binding Rossmann-like Domain"/>
    <property type="match status" value="1"/>
</dbReference>
<dbReference type="PANTHER" id="PTHR32487">
    <property type="entry name" value="3-OXO-DELTA(4,5)-STEROID 5-BETA-REDUCTASE"/>
    <property type="match status" value="1"/>
</dbReference>
<feature type="domain" description="PRISE-like Rossmann-fold" evidence="1">
    <location>
        <begin position="61"/>
        <end position="299"/>
    </location>
</feature>
<sequence length="353" mass="40403">MKQYVALIGGASGAVGTALARELSLRKEWKVYGFARRAPEIILEGVNYFQLDLNDREKCIEGLSKLVDVTHVFYCGRATHAEQVLESSEDNLRLLDNLLNGIELAAENLRHVHLVQGGKYYGVHIGEFPTPAREEDSRAPIPNFNYDQQDYLVERSVKRKWSWTTSRPNTLLHFSPQIARNIVSTLGAYAAICRELGAALDFPGHPGAFLSVTQMTTIELLARGIAWMTTEPLCQDQALNMTNTDVFRWNHLWPKIAESFNMPCGSVRPLKLEEVMSERNEVWQNICKKHQLKKTNLDQVANWGFADATLERYWDEILSHNKSRRLGFHDWDESESRFLNLLKRYQESLVIPV</sequence>
<proteinExistence type="predicted"/>
<dbReference type="PANTHER" id="PTHR32487:SF0">
    <property type="entry name" value="3-OXO-DELTA(4,5)-STEROID 5-BETA-REDUCTASE"/>
    <property type="match status" value="1"/>
</dbReference>
<dbReference type="EMBL" id="UINC01004986">
    <property type="protein sequence ID" value="SVA18266.1"/>
    <property type="molecule type" value="Genomic_DNA"/>
</dbReference>
<dbReference type="InterPro" id="IPR055222">
    <property type="entry name" value="PRISE-like_Rossmann-fold"/>
</dbReference>
<accession>A0A381TQB2</accession>
<dbReference type="AlphaFoldDB" id="A0A381TQB2"/>
<dbReference type="InterPro" id="IPR036291">
    <property type="entry name" value="NAD(P)-bd_dom_sf"/>
</dbReference>